<dbReference type="InterPro" id="IPR050923">
    <property type="entry name" value="Cell_Proc_Reg/RNA_Proc"/>
</dbReference>
<keyword evidence="3" id="KW-1185">Reference proteome</keyword>
<dbReference type="CDD" id="cd00060">
    <property type="entry name" value="FHA"/>
    <property type="match status" value="1"/>
</dbReference>
<name>A0A1A8XYD3_9RHOO</name>
<dbReference type="RefSeq" id="WP_186411792.1">
    <property type="nucleotide sequence ID" value="NZ_FLQY01000290.1"/>
</dbReference>
<protein>
    <recommendedName>
        <fullName evidence="1">FHA domain-containing protein</fullName>
    </recommendedName>
</protein>
<dbReference type="SUPFAM" id="SSF49879">
    <property type="entry name" value="SMAD/FHA domain"/>
    <property type="match status" value="1"/>
</dbReference>
<dbReference type="Pfam" id="PF00498">
    <property type="entry name" value="FHA"/>
    <property type="match status" value="1"/>
</dbReference>
<dbReference type="SMART" id="SM00240">
    <property type="entry name" value="FHA"/>
    <property type="match status" value="1"/>
</dbReference>
<organism evidence="2 3">
    <name type="scientific">Candidatus Propionivibrio aalborgensis</name>
    <dbReference type="NCBI Taxonomy" id="1860101"/>
    <lineage>
        <taxon>Bacteria</taxon>
        <taxon>Pseudomonadati</taxon>
        <taxon>Pseudomonadota</taxon>
        <taxon>Betaproteobacteria</taxon>
        <taxon>Rhodocyclales</taxon>
        <taxon>Rhodocyclaceae</taxon>
        <taxon>Propionivibrio</taxon>
    </lineage>
</organism>
<dbReference type="InterPro" id="IPR008984">
    <property type="entry name" value="SMAD_FHA_dom_sf"/>
</dbReference>
<dbReference type="EMBL" id="FLQY01000290">
    <property type="protein sequence ID" value="SBT09975.1"/>
    <property type="molecule type" value="Genomic_DNA"/>
</dbReference>
<dbReference type="PANTHER" id="PTHR23308">
    <property type="entry name" value="NUCLEAR INHIBITOR OF PROTEIN PHOSPHATASE-1"/>
    <property type="match status" value="1"/>
</dbReference>
<accession>A0A1A8XYD3</accession>
<evidence type="ECO:0000313" key="3">
    <source>
        <dbReference type="Proteomes" id="UP000199600"/>
    </source>
</evidence>
<dbReference type="PROSITE" id="PS50006">
    <property type="entry name" value="FHA_DOMAIN"/>
    <property type="match status" value="1"/>
</dbReference>
<sequence length="229" mass="25070">MAKLILTLNSKVLNQYFVDKPCLTIGRGPDNDIVINDPLLSREHARIVTVGKDQIAEDLQSSNGTLLNGSPLTRQILQHSDVIELGSYHLRYMSSGVAADVELERTMLIKVLPRHRAPAENAPVVSVPVARTARARLPEGCIKVLAGSGQHNAGESVRLDRVVVTFGIPGEQLIVIARRPQGFFLTHVEGARLPLLNQQSIGREPQALRDGDLIEAAGYRLEFRLEPPA</sequence>
<reference evidence="2 3" key="1">
    <citation type="submission" date="2016-06" db="EMBL/GenBank/DDBJ databases">
        <authorList>
            <person name="Kjaerup R.B."/>
            <person name="Dalgaard T.S."/>
            <person name="Juul-Madsen H.R."/>
        </authorList>
    </citation>
    <scope>NUCLEOTIDE SEQUENCE [LARGE SCALE GENOMIC DNA]</scope>
    <source>
        <strain evidence="2">2</strain>
    </source>
</reference>
<feature type="domain" description="FHA" evidence="1">
    <location>
        <begin position="23"/>
        <end position="72"/>
    </location>
</feature>
<dbReference type="Proteomes" id="UP000199600">
    <property type="component" value="Unassembled WGS sequence"/>
</dbReference>
<dbReference type="AlphaFoldDB" id="A0A1A8XYD3"/>
<evidence type="ECO:0000259" key="1">
    <source>
        <dbReference type="PROSITE" id="PS50006"/>
    </source>
</evidence>
<dbReference type="Gene3D" id="2.60.200.20">
    <property type="match status" value="1"/>
</dbReference>
<gene>
    <name evidence="2" type="ORF">PROAA_360039</name>
</gene>
<proteinExistence type="predicted"/>
<dbReference type="InterPro" id="IPR000253">
    <property type="entry name" value="FHA_dom"/>
</dbReference>
<evidence type="ECO:0000313" key="2">
    <source>
        <dbReference type="EMBL" id="SBT09975.1"/>
    </source>
</evidence>